<accession>A0A2S6I2V7</accession>
<reference evidence="1 2" key="1">
    <citation type="submission" date="2018-02" db="EMBL/GenBank/DDBJ databases">
        <title>Genomic Encyclopedia of Archaeal and Bacterial Type Strains, Phase II (KMG-II): from individual species to whole genera.</title>
        <authorList>
            <person name="Goeker M."/>
        </authorList>
    </citation>
    <scope>NUCLEOTIDE SEQUENCE [LARGE SCALE GENOMIC DNA]</scope>
    <source>
        <strain evidence="1 2">DSM 29526</strain>
    </source>
</reference>
<dbReference type="Pfam" id="PF09674">
    <property type="entry name" value="DUF2400"/>
    <property type="match status" value="1"/>
</dbReference>
<gene>
    <name evidence="1" type="ORF">CLV84_2392</name>
</gene>
<evidence type="ECO:0000313" key="1">
    <source>
        <dbReference type="EMBL" id="PPK85493.1"/>
    </source>
</evidence>
<organism evidence="1 2">
    <name type="scientific">Neolewinella xylanilytica</name>
    <dbReference type="NCBI Taxonomy" id="1514080"/>
    <lineage>
        <taxon>Bacteria</taxon>
        <taxon>Pseudomonadati</taxon>
        <taxon>Bacteroidota</taxon>
        <taxon>Saprospiria</taxon>
        <taxon>Saprospirales</taxon>
        <taxon>Lewinellaceae</taxon>
        <taxon>Neolewinella</taxon>
    </lineage>
</organism>
<proteinExistence type="predicted"/>
<dbReference type="Proteomes" id="UP000237662">
    <property type="component" value="Unassembled WGS sequence"/>
</dbReference>
<protein>
    <submittedName>
        <fullName evidence="1">Uncharacterized protein (TIGR02757 family)</fullName>
    </submittedName>
</protein>
<dbReference type="NCBIfam" id="TIGR02757">
    <property type="entry name" value="TIGR02757 family protein"/>
    <property type="match status" value="1"/>
</dbReference>
<comment type="caution">
    <text evidence="1">The sequence shown here is derived from an EMBL/GenBank/DDBJ whole genome shotgun (WGS) entry which is preliminary data.</text>
</comment>
<dbReference type="AlphaFoldDB" id="A0A2S6I2V7"/>
<evidence type="ECO:0000313" key="2">
    <source>
        <dbReference type="Proteomes" id="UP000237662"/>
    </source>
</evidence>
<name>A0A2S6I2V7_9BACT</name>
<sequence>MVNRKKKGWQREVLEHYHDRYNRPEFIPDDPIGLVHAFTDPRDREIVGFWIAMLAWGRRATIIDKGQQLIEAMGGEPYRFVMEYGSCEDTIQRELGTWKHRTFTLTDTSYFLQWLQWYYRRHDSLEDAFARHLTADSTTIEPALRGFHDDFFRLPDAPRRTRKHVATPARKSRCKRLCMFLRWMVRQDDRGVDFGQWRRIRPDQLCMPLDVHVERVGRSLGLLQRKQGDWMAVTELTANLREFDSEDPTRFDFALFGMGVEGVG</sequence>
<keyword evidence="2" id="KW-1185">Reference proteome</keyword>
<dbReference type="EMBL" id="PTJC01000006">
    <property type="protein sequence ID" value="PPK85493.1"/>
    <property type="molecule type" value="Genomic_DNA"/>
</dbReference>
<dbReference type="InterPro" id="IPR014127">
    <property type="entry name" value="CHP02757"/>
</dbReference>